<proteinExistence type="predicted"/>
<name>A0A165H7D7_9APHY</name>
<dbReference type="AlphaFoldDB" id="A0A165H7D7"/>
<keyword evidence="3" id="KW-1185">Reference proteome</keyword>
<sequence length="264" mass="29641">MQEQMKLSAEQLSSIKEQLDSTTSRLERQEKQYQEAAASELESRKSQSEPESHRKRIQELEETINRWHQLEKLEQNISLLKSQFAARLPVDTSSRSNFAREANSSHGTLKMAPLDGSNIASDSLATIRSALQESFNELIVPILRRVVQNESTEHTRADRTLTAHGIPFPPTERDTAPRASVEQSLWSKQVRSLVFFPVATSLMTCCKGVQQDCDRSNQHIHTRNIPSYAYTAQPSRSGQVNSPLLHSTNVHALSQGKPAGPSRK</sequence>
<feature type="compositionally biased region" description="Basic and acidic residues" evidence="1">
    <location>
        <begin position="41"/>
        <end position="55"/>
    </location>
</feature>
<dbReference type="EMBL" id="KV427607">
    <property type="protein sequence ID" value="KZT11346.1"/>
    <property type="molecule type" value="Genomic_DNA"/>
</dbReference>
<feature type="compositionally biased region" description="Polar residues" evidence="1">
    <location>
        <begin position="1"/>
        <end position="24"/>
    </location>
</feature>
<accession>A0A165H7D7</accession>
<feature type="region of interest" description="Disordered" evidence="1">
    <location>
        <begin position="154"/>
        <end position="180"/>
    </location>
</feature>
<dbReference type="Proteomes" id="UP000076871">
    <property type="component" value="Unassembled WGS sequence"/>
</dbReference>
<evidence type="ECO:0000313" key="3">
    <source>
        <dbReference type="Proteomes" id="UP000076871"/>
    </source>
</evidence>
<dbReference type="InParanoid" id="A0A165H7D7"/>
<evidence type="ECO:0000256" key="1">
    <source>
        <dbReference type="SAM" id="MobiDB-lite"/>
    </source>
</evidence>
<protein>
    <submittedName>
        <fullName evidence="2">Uncharacterized protein</fullName>
    </submittedName>
</protein>
<reference evidence="2 3" key="1">
    <citation type="journal article" date="2016" name="Mol. Biol. Evol.">
        <title>Comparative Genomics of Early-Diverging Mushroom-Forming Fungi Provides Insights into the Origins of Lignocellulose Decay Capabilities.</title>
        <authorList>
            <person name="Nagy L.G."/>
            <person name="Riley R."/>
            <person name="Tritt A."/>
            <person name="Adam C."/>
            <person name="Daum C."/>
            <person name="Floudas D."/>
            <person name="Sun H."/>
            <person name="Yadav J.S."/>
            <person name="Pangilinan J."/>
            <person name="Larsson K.H."/>
            <person name="Matsuura K."/>
            <person name="Barry K."/>
            <person name="Labutti K."/>
            <person name="Kuo R."/>
            <person name="Ohm R.A."/>
            <person name="Bhattacharya S.S."/>
            <person name="Shirouzu T."/>
            <person name="Yoshinaga Y."/>
            <person name="Martin F.M."/>
            <person name="Grigoriev I.V."/>
            <person name="Hibbett D.S."/>
        </authorList>
    </citation>
    <scope>NUCLEOTIDE SEQUENCE [LARGE SCALE GENOMIC DNA]</scope>
    <source>
        <strain evidence="2 3">93-53</strain>
    </source>
</reference>
<evidence type="ECO:0000313" key="2">
    <source>
        <dbReference type="EMBL" id="KZT11346.1"/>
    </source>
</evidence>
<feature type="region of interest" description="Disordered" evidence="1">
    <location>
        <begin position="1"/>
        <end position="55"/>
    </location>
</feature>
<gene>
    <name evidence="2" type="ORF">LAESUDRAFT_265085</name>
</gene>
<organism evidence="2 3">
    <name type="scientific">Laetiporus sulphureus 93-53</name>
    <dbReference type="NCBI Taxonomy" id="1314785"/>
    <lineage>
        <taxon>Eukaryota</taxon>
        <taxon>Fungi</taxon>
        <taxon>Dikarya</taxon>
        <taxon>Basidiomycota</taxon>
        <taxon>Agaricomycotina</taxon>
        <taxon>Agaricomycetes</taxon>
        <taxon>Polyporales</taxon>
        <taxon>Laetiporus</taxon>
    </lineage>
</organism>
<dbReference type="GeneID" id="63818811"/>
<dbReference type="RefSeq" id="XP_040769086.1">
    <property type="nucleotide sequence ID" value="XM_040901779.1"/>
</dbReference>